<evidence type="ECO:0000313" key="1">
    <source>
        <dbReference type="EMBL" id="SCE92595.1"/>
    </source>
</evidence>
<dbReference type="STRING" id="262898.GA0070564_10290"/>
<organism evidence="1 2">
    <name type="scientific">Micromonospora mirobrigensis</name>
    <dbReference type="NCBI Taxonomy" id="262898"/>
    <lineage>
        <taxon>Bacteria</taxon>
        <taxon>Bacillati</taxon>
        <taxon>Actinomycetota</taxon>
        <taxon>Actinomycetes</taxon>
        <taxon>Micromonosporales</taxon>
        <taxon>Micromonosporaceae</taxon>
        <taxon>Micromonospora</taxon>
    </lineage>
</organism>
<gene>
    <name evidence="1" type="ORF">GA0070564_10290</name>
</gene>
<sequence length="185" mass="19473">MEPSGRALPKSDHAALLGVLSILSGHLMAGALPVGLVDGLVRRLTEHGPLRPGASAGELALLLEDLAQRMHWAMGDGDDPYPEASPRRNTYRIEVPAEAVPPCVDALVALGGADIHILPGSTGNWTTLPAGPDGELERHSTDVPDGRTVLVDFPDLIPDPAYHERVRQLTVLAEHLAGRFAGTGG</sequence>
<protein>
    <submittedName>
        <fullName evidence="1">Uncharacterized protein</fullName>
    </submittedName>
</protein>
<name>A0A1C4W8R7_9ACTN</name>
<dbReference type="EMBL" id="FMCX01000002">
    <property type="protein sequence ID" value="SCE92595.1"/>
    <property type="molecule type" value="Genomic_DNA"/>
</dbReference>
<proteinExistence type="predicted"/>
<dbReference type="Proteomes" id="UP000199504">
    <property type="component" value="Unassembled WGS sequence"/>
</dbReference>
<reference evidence="2" key="1">
    <citation type="submission" date="2016-06" db="EMBL/GenBank/DDBJ databases">
        <authorList>
            <person name="Varghese N."/>
            <person name="Submissions Spin"/>
        </authorList>
    </citation>
    <scope>NUCLEOTIDE SEQUENCE [LARGE SCALE GENOMIC DNA]</scope>
    <source>
        <strain evidence="2">DSM 44830</strain>
    </source>
</reference>
<evidence type="ECO:0000313" key="2">
    <source>
        <dbReference type="Proteomes" id="UP000199504"/>
    </source>
</evidence>
<dbReference type="RefSeq" id="WP_091604948.1">
    <property type="nucleotide sequence ID" value="NZ_FMCX01000002.1"/>
</dbReference>
<dbReference type="AlphaFoldDB" id="A0A1C4W8R7"/>
<accession>A0A1C4W8R7</accession>
<keyword evidence="2" id="KW-1185">Reference proteome</keyword>
<dbReference type="OrthoDB" id="3397312at2"/>